<protein>
    <submittedName>
        <fullName evidence="2">Uncharacterized protein</fullName>
    </submittedName>
</protein>
<dbReference type="EMBL" id="AYKW01000016">
    <property type="protein sequence ID" value="PIL30195.1"/>
    <property type="molecule type" value="Genomic_DNA"/>
</dbReference>
<accession>A0A2G8S8W2</accession>
<feature type="region of interest" description="Disordered" evidence="1">
    <location>
        <begin position="662"/>
        <end position="685"/>
    </location>
</feature>
<dbReference type="AlphaFoldDB" id="A0A2G8S8W2"/>
<keyword evidence="3" id="KW-1185">Reference proteome</keyword>
<name>A0A2G8S8W2_9APHY</name>
<comment type="caution">
    <text evidence="2">The sequence shown here is derived from an EMBL/GenBank/DDBJ whole genome shotgun (WGS) entry which is preliminary data.</text>
</comment>
<evidence type="ECO:0000313" key="3">
    <source>
        <dbReference type="Proteomes" id="UP000230002"/>
    </source>
</evidence>
<dbReference type="Gene3D" id="3.80.10.10">
    <property type="entry name" value="Ribonuclease Inhibitor"/>
    <property type="match status" value="1"/>
</dbReference>
<gene>
    <name evidence="2" type="ORF">GSI_07773</name>
</gene>
<evidence type="ECO:0000313" key="2">
    <source>
        <dbReference type="EMBL" id="PIL30195.1"/>
    </source>
</evidence>
<sequence length="685" mass="75959">MDPTKLEGFLPRLSQTLEELELLYFQFCRGYTADGVPDPASPNFFRDHTQYPAVRSLTIYRFDGPPLLDRLQHLFPALDGTLHIMSDPSVGSPAHEAFRTANRRAQDGSPSHAWKKLDRVVCSAGMLHALALRCPIRHVMLQRRDEERPRYAADALRANPVQRLKLTLACGRGMFDGIFTPELAGTLTHLTLVLVHDNFDERAERDAADAAQPLWDFLLGATRSALQPLHNVTHLRVVIHCKLHRGRNPWQRREEPADAPAAAREPDRDYPYSEAFMAAIRGGPAFDCDFATSLARALPSARYVFLMTGGNVVVRDPDQPARAGAWRSSERWNVSRGWRVANAGPATGGSTHPNGHGGRLGDGDPPAGALVELQGDVAETIIRNEELLLSQTDEKFHSFLFADAATRAPHIRALSIQNWRPPPVLVLAFQAADQASPDVDVAALLVEIITSCPQLTDISITLYFDSIHDQPIVAAIAALQTLRSLTVTGWSTNALNLLREVSSPIRTLSIPSFYNVDPASLEMVLPHLAPTLQELKLLYFRPRRSLTDDVPGSPDFFRARTQYAAVRALSVGQLVGPPLLDRLQHFFPALDGALLVGGADSTLDARAREDVRAANRRAQDSLSPHWQAWKKLDRVVCTPSVLHLLTLRCPIRHLMLDLDHDHDDDAEEPPIRRAAEDLRENPVRA</sequence>
<evidence type="ECO:0000256" key="1">
    <source>
        <dbReference type="SAM" id="MobiDB-lite"/>
    </source>
</evidence>
<dbReference type="Proteomes" id="UP000230002">
    <property type="component" value="Unassembled WGS sequence"/>
</dbReference>
<dbReference type="InterPro" id="IPR032675">
    <property type="entry name" value="LRR_dom_sf"/>
</dbReference>
<dbReference type="OrthoDB" id="2757774at2759"/>
<proteinExistence type="predicted"/>
<organism evidence="2 3">
    <name type="scientific">Ganoderma sinense ZZ0214-1</name>
    <dbReference type="NCBI Taxonomy" id="1077348"/>
    <lineage>
        <taxon>Eukaryota</taxon>
        <taxon>Fungi</taxon>
        <taxon>Dikarya</taxon>
        <taxon>Basidiomycota</taxon>
        <taxon>Agaricomycotina</taxon>
        <taxon>Agaricomycetes</taxon>
        <taxon>Polyporales</taxon>
        <taxon>Polyporaceae</taxon>
        <taxon>Ganoderma</taxon>
    </lineage>
</organism>
<reference evidence="2 3" key="1">
    <citation type="journal article" date="2015" name="Sci. Rep.">
        <title>Chromosome-level genome map provides insights into diverse defense mechanisms in the medicinal fungus Ganoderma sinense.</title>
        <authorList>
            <person name="Zhu Y."/>
            <person name="Xu J."/>
            <person name="Sun C."/>
            <person name="Zhou S."/>
            <person name="Xu H."/>
            <person name="Nelson D.R."/>
            <person name="Qian J."/>
            <person name="Song J."/>
            <person name="Luo H."/>
            <person name="Xiang L."/>
            <person name="Li Y."/>
            <person name="Xu Z."/>
            <person name="Ji A."/>
            <person name="Wang L."/>
            <person name="Lu S."/>
            <person name="Hayward A."/>
            <person name="Sun W."/>
            <person name="Li X."/>
            <person name="Schwartz D.C."/>
            <person name="Wang Y."/>
            <person name="Chen S."/>
        </authorList>
    </citation>
    <scope>NUCLEOTIDE SEQUENCE [LARGE SCALE GENOMIC DNA]</scope>
    <source>
        <strain evidence="2 3">ZZ0214-1</strain>
    </source>
</reference>